<proteinExistence type="predicted"/>
<dbReference type="Pfam" id="PF05485">
    <property type="entry name" value="THAP"/>
    <property type="match status" value="1"/>
</dbReference>
<protein>
    <recommendedName>
        <fullName evidence="5">THAP-type domain-containing protein</fullName>
    </recommendedName>
</protein>
<evidence type="ECO:0000256" key="4">
    <source>
        <dbReference type="ARBA" id="ARBA00023125"/>
    </source>
</evidence>
<accession>A0ABD1EG40</accession>
<dbReference type="GO" id="GO:0003677">
    <property type="term" value="F:DNA binding"/>
    <property type="evidence" value="ECO:0007669"/>
    <property type="project" value="UniProtKB-KW"/>
</dbReference>
<dbReference type="AlphaFoldDB" id="A0ABD1EG40"/>
<evidence type="ECO:0000259" key="5">
    <source>
        <dbReference type="Pfam" id="PF05485"/>
    </source>
</evidence>
<keyword evidence="2" id="KW-0863">Zinc-finger</keyword>
<sequence length="86" mass="9992">MEIDPVLKSESNVTRRKLSMEFTGKSDIKDNSRICEFHFSESQFEAKREDGRRLLKPNAIPDLLNKENCPCVSVTHEDKPRQETIQ</sequence>
<keyword evidence="3" id="KW-0862">Zinc</keyword>
<evidence type="ECO:0000256" key="3">
    <source>
        <dbReference type="ARBA" id="ARBA00022833"/>
    </source>
</evidence>
<reference evidence="6 7" key="1">
    <citation type="submission" date="2024-05" db="EMBL/GenBank/DDBJ databases">
        <title>Genetic variation in Jamaican populations of the coffee berry borer (Hypothenemus hampei).</title>
        <authorList>
            <person name="Errbii M."/>
            <person name="Myrie A."/>
        </authorList>
    </citation>
    <scope>NUCLEOTIDE SEQUENCE [LARGE SCALE GENOMIC DNA]</scope>
    <source>
        <strain evidence="6">JA-Hopewell-2020-01-JO</strain>
        <tissue evidence="6">Whole body</tissue>
    </source>
</reference>
<dbReference type="InterPro" id="IPR006612">
    <property type="entry name" value="THAP_Znf"/>
</dbReference>
<keyword evidence="1" id="KW-0479">Metal-binding</keyword>
<evidence type="ECO:0000313" key="6">
    <source>
        <dbReference type="EMBL" id="KAL1493662.1"/>
    </source>
</evidence>
<feature type="domain" description="THAP-type" evidence="5">
    <location>
        <begin position="21"/>
        <end position="62"/>
    </location>
</feature>
<dbReference type="EMBL" id="JBDJPC010000007">
    <property type="protein sequence ID" value="KAL1493662.1"/>
    <property type="molecule type" value="Genomic_DNA"/>
</dbReference>
<dbReference type="Proteomes" id="UP001566132">
    <property type="component" value="Unassembled WGS sequence"/>
</dbReference>
<evidence type="ECO:0000313" key="7">
    <source>
        <dbReference type="Proteomes" id="UP001566132"/>
    </source>
</evidence>
<keyword evidence="4" id="KW-0238">DNA-binding</keyword>
<gene>
    <name evidence="6" type="ORF">ABEB36_009360</name>
</gene>
<keyword evidence="7" id="KW-1185">Reference proteome</keyword>
<evidence type="ECO:0000256" key="1">
    <source>
        <dbReference type="ARBA" id="ARBA00022723"/>
    </source>
</evidence>
<evidence type="ECO:0000256" key="2">
    <source>
        <dbReference type="ARBA" id="ARBA00022771"/>
    </source>
</evidence>
<dbReference type="GO" id="GO:0008270">
    <property type="term" value="F:zinc ion binding"/>
    <property type="evidence" value="ECO:0007669"/>
    <property type="project" value="UniProtKB-KW"/>
</dbReference>
<comment type="caution">
    <text evidence="6">The sequence shown here is derived from an EMBL/GenBank/DDBJ whole genome shotgun (WGS) entry which is preliminary data.</text>
</comment>
<name>A0ABD1EG40_HYPHA</name>
<organism evidence="6 7">
    <name type="scientific">Hypothenemus hampei</name>
    <name type="common">Coffee berry borer</name>
    <dbReference type="NCBI Taxonomy" id="57062"/>
    <lineage>
        <taxon>Eukaryota</taxon>
        <taxon>Metazoa</taxon>
        <taxon>Ecdysozoa</taxon>
        <taxon>Arthropoda</taxon>
        <taxon>Hexapoda</taxon>
        <taxon>Insecta</taxon>
        <taxon>Pterygota</taxon>
        <taxon>Neoptera</taxon>
        <taxon>Endopterygota</taxon>
        <taxon>Coleoptera</taxon>
        <taxon>Polyphaga</taxon>
        <taxon>Cucujiformia</taxon>
        <taxon>Curculionidae</taxon>
        <taxon>Scolytinae</taxon>
        <taxon>Hypothenemus</taxon>
    </lineage>
</organism>